<sequence>MKKVLQHKYVLTALAGALVLSWLAGVDGISKVASSVVPLPEPTQEINPVSLPAYAAKLYDGRELKLGQILAKNESYTRYFITYKSGDLTISGIMNLPHGPGPFPVLILNHGYIDTAVYTNGRGLKREQDYLARRGYAILHSDYRNHAFSSKDPEADMKFRLGYMEDVINAVYAVKSSSMAFLDKEKIGMLGHSMGGGVAINILVTQPDLVKVAVLLAPVSADWKDNFEKWSDNRAELTQKLVAVYGEPETNLEFWNNISAINFLDKITAPLMIHHGDQDEAVPIAWSDKLVARLKENKKDVTYYTYAGEPHEFAWAWPLVMQRTAEFFDLYLK</sequence>
<organism evidence="4 5">
    <name type="scientific">Candidatus Sungiibacteriota bacterium</name>
    <dbReference type="NCBI Taxonomy" id="2750080"/>
    <lineage>
        <taxon>Bacteria</taxon>
        <taxon>Candidatus Sungiibacteriota</taxon>
    </lineage>
</organism>
<dbReference type="Proteomes" id="UP000709672">
    <property type="component" value="Unassembled WGS sequence"/>
</dbReference>
<reference evidence="4" key="1">
    <citation type="submission" date="2020-07" db="EMBL/GenBank/DDBJ databases">
        <title>Huge and variable diversity of episymbiotic CPR bacteria and DPANN archaea in groundwater ecosystems.</title>
        <authorList>
            <person name="He C.Y."/>
            <person name="Keren R."/>
            <person name="Whittaker M."/>
            <person name="Farag I.F."/>
            <person name="Doudna J."/>
            <person name="Cate J.H.D."/>
            <person name="Banfield J.F."/>
        </authorList>
    </citation>
    <scope>NUCLEOTIDE SEQUENCE</scope>
    <source>
        <strain evidence="3">NC_groundwater_191_Ag_S-0.1um_45_8</strain>
        <strain evidence="4">NC_groundwater_418_Ag_B-0.1um_45_10</strain>
    </source>
</reference>
<evidence type="ECO:0000313" key="4">
    <source>
        <dbReference type="EMBL" id="MBI2465623.1"/>
    </source>
</evidence>
<evidence type="ECO:0000313" key="3">
    <source>
        <dbReference type="EMBL" id="MBI2052207.1"/>
    </source>
</evidence>
<keyword evidence="1 4" id="KW-0378">Hydrolase</keyword>
<dbReference type="InterPro" id="IPR050261">
    <property type="entry name" value="FrsA_esterase"/>
</dbReference>
<evidence type="ECO:0000259" key="2">
    <source>
        <dbReference type="Pfam" id="PF00326"/>
    </source>
</evidence>
<dbReference type="EMBL" id="JACPHQ010000001">
    <property type="protein sequence ID" value="MBI2465623.1"/>
    <property type="molecule type" value="Genomic_DNA"/>
</dbReference>
<accession>A0A931YCX5</accession>
<dbReference type="SUPFAM" id="SSF53474">
    <property type="entry name" value="alpha/beta-Hydrolases"/>
    <property type="match status" value="1"/>
</dbReference>
<protein>
    <submittedName>
        <fullName evidence="4">Alpha/beta fold hydrolase</fullName>
    </submittedName>
</protein>
<dbReference type="PANTHER" id="PTHR22946:SF9">
    <property type="entry name" value="POLYKETIDE TRANSFERASE AF380"/>
    <property type="match status" value="1"/>
</dbReference>
<evidence type="ECO:0000313" key="5">
    <source>
        <dbReference type="Proteomes" id="UP000709672"/>
    </source>
</evidence>
<gene>
    <name evidence="3" type="ORF">HYT38_00820</name>
    <name evidence="4" type="ORF">HYV66_00080</name>
</gene>
<proteinExistence type="predicted"/>
<comment type="caution">
    <text evidence="4">The sequence shown here is derived from an EMBL/GenBank/DDBJ whole genome shotgun (WGS) entry which is preliminary data.</text>
</comment>
<dbReference type="Proteomes" id="UP000786662">
    <property type="component" value="Unassembled WGS sequence"/>
</dbReference>
<dbReference type="GO" id="GO:0052689">
    <property type="term" value="F:carboxylic ester hydrolase activity"/>
    <property type="evidence" value="ECO:0007669"/>
    <property type="project" value="UniProtKB-ARBA"/>
</dbReference>
<dbReference type="AlphaFoldDB" id="A0A931YCX5"/>
<name>A0A931YCX5_9BACT</name>
<dbReference type="GO" id="GO:0006508">
    <property type="term" value="P:proteolysis"/>
    <property type="evidence" value="ECO:0007669"/>
    <property type="project" value="InterPro"/>
</dbReference>
<dbReference type="EMBL" id="JACOYY010000028">
    <property type="protein sequence ID" value="MBI2052207.1"/>
    <property type="molecule type" value="Genomic_DNA"/>
</dbReference>
<dbReference type="GO" id="GO:0008236">
    <property type="term" value="F:serine-type peptidase activity"/>
    <property type="evidence" value="ECO:0007669"/>
    <property type="project" value="InterPro"/>
</dbReference>
<evidence type="ECO:0000256" key="1">
    <source>
        <dbReference type="ARBA" id="ARBA00022801"/>
    </source>
</evidence>
<dbReference type="Pfam" id="PF00326">
    <property type="entry name" value="Peptidase_S9"/>
    <property type="match status" value="1"/>
</dbReference>
<dbReference type="InterPro" id="IPR001375">
    <property type="entry name" value="Peptidase_S9_cat"/>
</dbReference>
<dbReference type="PANTHER" id="PTHR22946">
    <property type="entry name" value="DIENELACTONE HYDROLASE DOMAIN-CONTAINING PROTEIN-RELATED"/>
    <property type="match status" value="1"/>
</dbReference>
<dbReference type="Gene3D" id="3.40.50.1820">
    <property type="entry name" value="alpha/beta hydrolase"/>
    <property type="match status" value="1"/>
</dbReference>
<feature type="domain" description="Peptidase S9 prolyl oligopeptidase catalytic" evidence="2">
    <location>
        <begin position="126"/>
        <end position="315"/>
    </location>
</feature>
<dbReference type="InterPro" id="IPR029058">
    <property type="entry name" value="AB_hydrolase_fold"/>
</dbReference>